<proteinExistence type="predicted"/>
<dbReference type="STRING" id="946078.GA0070622_6297"/>
<sequence length="84" mass="9567">MESVDPGGPLTDAEVRELVRLLARFASHDLDQWENWRVDTPHGPVFMSLSRTVPPDWPEDAFVPIWPPPADRRHGWTPQADLQG</sequence>
<name>A0A1A9BJ06_9ACTN</name>
<protein>
    <submittedName>
        <fullName evidence="1">Uncharacterized protein</fullName>
    </submittedName>
</protein>
<evidence type="ECO:0000313" key="1">
    <source>
        <dbReference type="EMBL" id="SBT69178.1"/>
    </source>
</evidence>
<dbReference type="EMBL" id="FLRH01000004">
    <property type="protein sequence ID" value="SBT69178.1"/>
    <property type="molecule type" value="Genomic_DNA"/>
</dbReference>
<accession>A0A1A9BJ06</accession>
<evidence type="ECO:0000313" key="2">
    <source>
        <dbReference type="Proteomes" id="UP000199558"/>
    </source>
</evidence>
<dbReference type="AlphaFoldDB" id="A0A1A9BJ06"/>
<gene>
    <name evidence="1" type="ORF">GA0070622_6297</name>
</gene>
<reference evidence="2" key="1">
    <citation type="submission" date="2016-06" db="EMBL/GenBank/DDBJ databases">
        <authorList>
            <person name="Varghese N."/>
            <person name="Submissions Spin"/>
        </authorList>
    </citation>
    <scope>NUCLEOTIDE SEQUENCE [LARGE SCALE GENOMIC DNA]</scope>
    <source>
        <strain evidence="2">DSM 45794</strain>
    </source>
</reference>
<dbReference type="Proteomes" id="UP000199558">
    <property type="component" value="Unassembled WGS sequence"/>
</dbReference>
<dbReference type="OrthoDB" id="4559689at2"/>
<dbReference type="RefSeq" id="WP_091583442.1">
    <property type="nucleotide sequence ID" value="NZ_FLRH01000004.1"/>
</dbReference>
<keyword evidence="2" id="KW-1185">Reference proteome</keyword>
<organism evidence="1 2">
    <name type="scientific">Micromonospora sediminicola</name>
    <dbReference type="NCBI Taxonomy" id="946078"/>
    <lineage>
        <taxon>Bacteria</taxon>
        <taxon>Bacillati</taxon>
        <taxon>Actinomycetota</taxon>
        <taxon>Actinomycetes</taxon>
        <taxon>Micromonosporales</taxon>
        <taxon>Micromonosporaceae</taxon>
        <taxon>Micromonospora</taxon>
    </lineage>
</organism>